<accession>A0A375FKF3</accession>
<feature type="domain" description="Aminomethyltransferase C-terminal" evidence="1">
    <location>
        <begin position="2"/>
        <end position="90"/>
    </location>
</feature>
<dbReference type="Pfam" id="PF08669">
    <property type="entry name" value="GCV_T_C"/>
    <property type="match status" value="1"/>
</dbReference>
<dbReference type="Proteomes" id="UP000256862">
    <property type="component" value="Unassembled WGS sequence"/>
</dbReference>
<evidence type="ECO:0000313" key="2">
    <source>
        <dbReference type="EMBL" id="SPC05658.1"/>
    </source>
</evidence>
<dbReference type="EMBL" id="OGUS01000030">
    <property type="protein sequence ID" value="SPC05658.1"/>
    <property type="molecule type" value="Genomic_DNA"/>
</dbReference>
<dbReference type="RefSeq" id="WP_290369189.1">
    <property type="nucleotide sequence ID" value="NZ_OGUS01000030.1"/>
</dbReference>
<dbReference type="InterPro" id="IPR029043">
    <property type="entry name" value="GcvT/YgfZ_C"/>
</dbReference>
<evidence type="ECO:0000313" key="3">
    <source>
        <dbReference type="Proteomes" id="UP000256862"/>
    </source>
</evidence>
<evidence type="ECO:0000259" key="1">
    <source>
        <dbReference type="Pfam" id="PF08669"/>
    </source>
</evidence>
<comment type="caution">
    <text evidence="2">The sequence shown here is derived from an EMBL/GenBank/DDBJ whole genome shotgun (WGS) entry which is preliminary data.</text>
</comment>
<dbReference type="SUPFAM" id="SSF101790">
    <property type="entry name" value="Aminomethyltransferase beta-barrel domain"/>
    <property type="match status" value="1"/>
</dbReference>
<name>A0A375FKF3_9BURK</name>
<dbReference type="AlphaFoldDB" id="A0A375FKF3"/>
<reference evidence="3" key="1">
    <citation type="submission" date="2018-01" db="EMBL/GenBank/DDBJ databases">
        <authorList>
            <person name="Gaut B.S."/>
            <person name="Morton B.R."/>
            <person name="Clegg M.T."/>
            <person name="Duvall M.R."/>
        </authorList>
    </citation>
    <scope>NUCLEOTIDE SEQUENCE [LARGE SCALE GENOMIC DNA]</scope>
</reference>
<organism evidence="2 3">
    <name type="scientific">Cupriavidus oxalaticus</name>
    <dbReference type="NCBI Taxonomy" id="96344"/>
    <lineage>
        <taxon>Bacteria</taxon>
        <taxon>Pseudomonadati</taxon>
        <taxon>Pseudomonadota</taxon>
        <taxon>Betaproteobacteria</taxon>
        <taxon>Burkholderiales</taxon>
        <taxon>Burkholderiaceae</taxon>
        <taxon>Cupriavidus</taxon>
    </lineage>
</organism>
<gene>
    <name evidence="2" type="ORF">CO2235_U280001</name>
</gene>
<dbReference type="Gene3D" id="2.40.30.110">
    <property type="entry name" value="Aminomethyltransferase beta-barrel domains"/>
    <property type="match status" value="1"/>
</dbReference>
<dbReference type="InterPro" id="IPR013977">
    <property type="entry name" value="GcvT_C"/>
</dbReference>
<sequence>MVVVTVDGASDAMLWGGEAVLRTGPDGSVRAVGSLSSAAFGHTLGCPVGMALLAREDGPADAAWLEAGIYHVDLAGELLPARVHLRAPYDPASERPKG</sequence>
<proteinExistence type="predicted"/>
<protein>
    <recommendedName>
        <fullName evidence="1">Aminomethyltransferase C-terminal domain-containing protein</fullName>
    </recommendedName>
</protein>